<accession>B7P475</accession>
<keyword evidence="4" id="KW-1185">Reference proteome</keyword>
<organism>
    <name type="scientific">Ixodes scapularis</name>
    <name type="common">Black-legged tick</name>
    <name type="synonym">Deer tick</name>
    <dbReference type="NCBI Taxonomy" id="6945"/>
    <lineage>
        <taxon>Eukaryota</taxon>
        <taxon>Metazoa</taxon>
        <taxon>Ecdysozoa</taxon>
        <taxon>Arthropoda</taxon>
        <taxon>Chelicerata</taxon>
        <taxon>Arachnida</taxon>
        <taxon>Acari</taxon>
        <taxon>Parasitiformes</taxon>
        <taxon>Ixodida</taxon>
        <taxon>Ixodoidea</taxon>
        <taxon>Ixodidae</taxon>
        <taxon>Ixodinae</taxon>
        <taxon>Ixodes</taxon>
    </lineage>
</organism>
<reference evidence="2 4" key="1">
    <citation type="submission" date="2008-03" db="EMBL/GenBank/DDBJ databases">
        <title>Annotation of Ixodes scapularis.</title>
        <authorList>
            <consortium name="Ixodes scapularis Genome Project Consortium"/>
            <person name="Caler E."/>
            <person name="Hannick L.I."/>
            <person name="Bidwell S."/>
            <person name="Joardar V."/>
            <person name="Thiagarajan M."/>
            <person name="Amedeo P."/>
            <person name="Galinsky K.J."/>
            <person name="Schobel S."/>
            <person name="Inman J."/>
            <person name="Hostetler J."/>
            <person name="Miller J."/>
            <person name="Hammond M."/>
            <person name="Megy K."/>
            <person name="Lawson D."/>
            <person name="Kodira C."/>
            <person name="Sutton G."/>
            <person name="Meyer J."/>
            <person name="Hill C.A."/>
            <person name="Birren B."/>
            <person name="Nene V."/>
            <person name="Collins F."/>
            <person name="Alarcon-Chaidez F."/>
            <person name="Wikel S."/>
            <person name="Strausberg R."/>
        </authorList>
    </citation>
    <scope>NUCLEOTIDE SEQUENCE [LARGE SCALE GENOMIC DNA]</scope>
    <source>
        <strain evidence="4">Wikel</strain>
        <strain evidence="2">Wikel colony</strain>
    </source>
</reference>
<dbReference type="VEuPathDB" id="VectorBase:ISCI016131"/>
<dbReference type="EMBL" id="DS633949">
    <property type="protein sequence ID" value="EEC01397.1"/>
    <property type="molecule type" value="Genomic_DNA"/>
</dbReference>
<protein>
    <submittedName>
        <fullName evidence="2 3">Uncharacterized protein</fullName>
    </submittedName>
</protein>
<feature type="compositionally biased region" description="Low complexity" evidence="1">
    <location>
        <begin position="32"/>
        <end position="51"/>
    </location>
</feature>
<dbReference type="AlphaFoldDB" id="B7P475"/>
<reference evidence="3" key="2">
    <citation type="submission" date="2020-05" db="UniProtKB">
        <authorList>
            <consortium name="EnsemblMetazoa"/>
        </authorList>
    </citation>
    <scope>IDENTIFICATION</scope>
    <source>
        <strain evidence="3">wikel</strain>
    </source>
</reference>
<proteinExistence type="predicted"/>
<dbReference type="EMBL" id="ABJB010472408">
    <property type="status" value="NOT_ANNOTATED_CDS"/>
    <property type="molecule type" value="Genomic_DNA"/>
</dbReference>
<dbReference type="VEuPathDB" id="VectorBase:ISCW016131"/>
<evidence type="ECO:0000313" key="4">
    <source>
        <dbReference type="Proteomes" id="UP000001555"/>
    </source>
</evidence>
<feature type="region of interest" description="Disordered" evidence="1">
    <location>
        <begin position="1"/>
        <end position="51"/>
    </location>
</feature>
<dbReference type="Proteomes" id="UP000001555">
    <property type="component" value="Unassembled WGS sequence"/>
</dbReference>
<dbReference type="InParanoid" id="B7P475"/>
<dbReference type="PaxDb" id="6945-B7P475"/>
<evidence type="ECO:0000313" key="3">
    <source>
        <dbReference type="EnsemblMetazoa" id="ISCW016131-PA"/>
    </source>
</evidence>
<dbReference type="VEuPathDB" id="VectorBase:ISCP_036017"/>
<dbReference type="EnsemblMetazoa" id="ISCW016131-RA">
    <property type="protein sequence ID" value="ISCW016131-PA"/>
    <property type="gene ID" value="ISCW016131"/>
</dbReference>
<evidence type="ECO:0000313" key="2">
    <source>
        <dbReference type="EMBL" id="EEC01397.1"/>
    </source>
</evidence>
<sequence length="106" mass="11029">MGCTQSGIQRRSRSHDDRSQGPATPVVCDVVPPTANATTTTAPGLPTTTAAPKGGCGAGVLRGNAHRFENNFPKVRQKMVNCDGVNDCAVPLCSVPEDGRLLHFAA</sequence>
<dbReference type="HOGENOM" id="CLU_2226047_0_0_1"/>
<dbReference type="OrthoDB" id="189220at2759"/>
<gene>
    <name evidence="2" type="ORF">IscW_ISCW016131</name>
</gene>
<name>B7P475_IXOSC</name>
<evidence type="ECO:0000256" key="1">
    <source>
        <dbReference type="SAM" id="MobiDB-lite"/>
    </source>
</evidence>